<evidence type="ECO:0000313" key="3">
    <source>
        <dbReference type="Proteomes" id="UP001163846"/>
    </source>
</evidence>
<organism evidence="2 3">
    <name type="scientific">Lentinula raphanica</name>
    <dbReference type="NCBI Taxonomy" id="153919"/>
    <lineage>
        <taxon>Eukaryota</taxon>
        <taxon>Fungi</taxon>
        <taxon>Dikarya</taxon>
        <taxon>Basidiomycota</taxon>
        <taxon>Agaricomycotina</taxon>
        <taxon>Agaricomycetes</taxon>
        <taxon>Agaricomycetidae</taxon>
        <taxon>Agaricales</taxon>
        <taxon>Marasmiineae</taxon>
        <taxon>Omphalotaceae</taxon>
        <taxon>Lentinula</taxon>
    </lineage>
</organism>
<feature type="domain" description="Dienelactone hydrolase" evidence="1">
    <location>
        <begin position="32"/>
        <end position="255"/>
    </location>
</feature>
<dbReference type="EMBL" id="MU806563">
    <property type="protein sequence ID" value="KAJ3834219.1"/>
    <property type="molecule type" value="Genomic_DNA"/>
</dbReference>
<dbReference type="GO" id="GO:0016787">
    <property type="term" value="F:hydrolase activity"/>
    <property type="evidence" value="ECO:0007669"/>
    <property type="project" value="UniProtKB-KW"/>
</dbReference>
<gene>
    <name evidence="2" type="ORF">F5878DRAFT_697000</name>
</gene>
<keyword evidence="3" id="KW-1185">Reference proteome</keyword>
<dbReference type="SUPFAM" id="SSF53474">
    <property type="entry name" value="alpha/beta-Hydrolases"/>
    <property type="match status" value="1"/>
</dbReference>
<sequence length="255" mass="28178">MSSPLCEDCVKGVKHEGEAKGHWESIGGVNCYVGTPASPSQDSKQNKAILYFPDVFGMQLINNQLLVDSFAENGFLTIGVDYFDGDPIPENALEPGAPTFDRNTWFSKHEYSQTRPYVDKVYDALKERGITAFASVGYCFGASYTFPLAIENKIQVAMIAHPSRSIPDSLQGYFDSSKAPLLINSCEFDPAFPLEACQKADAIFSHGNFSPGYKRVHWPGCKHGFAVRGDMSVPEVKAGKEGAFRETVEWFSKYL</sequence>
<dbReference type="InterPro" id="IPR029058">
    <property type="entry name" value="AB_hydrolase_fold"/>
</dbReference>
<dbReference type="Gene3D" id="3.40.50.1820">
    <property type="entry name" value="alpha/beta hydrolase"/>
    <property type="match status" value="1"/>
</dbReference>
<name>A0AA38P0W0_9AGAR</name>
<dbReference type="PANTHER" id="PTHR17630:SF44">
    <property type="entry name" value="PROTEIN AIM2"/>
    <property type="match status" value="1"/>
</dbReference>
<evidence type="ECO:0000313" key="2">
    <source>
        <dbReference type="EMBL" id="KAJ3834219.1"/>
    </source>
</evidence>
<reference evidence="2" key="1">
    <citation type="submission" date="2022-08" db="EMBL/GenBank/DDBJ databases">
        <authorList>
            <consortium name="DOE Joint Genome Institute"/>
            <person name="Min B."/>
            <person name="Riley R."/>
            <person name="Sierra-Patev S."/>
            <person name="Naranjo-Ortiz M."/>
            <person name="Looney B."/>
            <person name="Konkel Z."/>
            <person name="Slot J.C."/>
            <person name="Sakamoto Y."/>
            <person name="Steenwyk J.L."/>
            <person name="Rokas A."/>
            <person name="Carro J."/>
            <person name="Camarero S."/>
            <person name="Ferreira P."/>
            <person name="Molpeceres G."/>
            <person name="Ruiz-Duenas F.J."/>
            <person name="Serrano A."/>
            <person name="Henrissat B."/>
            <person name="Drula E."/>
            <person name="Hughes K.W."/>
            <person name="Mata J.L."/>
            <person name="Ishikawa N.K."/>
            <person name="Vargas-Isla R."/>
            <person name="Ushijima S."/>
            <person name="Smith C.A."/>
            <person name="Ahrendt S."/>
            <person name="Andreopoulos W."/>
            <person name="He G."/>
            <person name="Labutti K."/>
            <person name="Lipzen A."/>
            <person name="Ng V."/>
            <person name="Sandor L."/>
            <person name="Barry K."/>
            <person name="Martinez A.T."/>
            <person name="Xiao Y."/>
            <person name="Gibbons J.G."/>
            <person name="Terashima K."/>
            <person name="Hibbett D.S."/>
            <person name="Grigoriev I.V."/>
        </authorList>
    </citation>
    <scope>NUCLEOTIDE SEQUENCE</scope>
    <source>
        <strain evidence="2">TFB9207</strain>
    </source>
</reference>
<dbReference type="Proteomes" id="UP001163846">
    <property type="component" value="Unassembled WGS sequence"/>
</dbReference>
<protein>
    <submittedName>
        <fullName evidence="2">Dienelactone hydrolase</fullName>
    </submittedName>
</protein>
<evidence type="ECO:0000259" key="1">
    <source>
        <dbReference type="Pfam" id="PF01738"/>
    </source>
</evidence>
<accession>A0AA38P0W0</accession>
<dbReference type="AlphaFoldDB" id="A0AA38P0W0"/>
<dbReference type="PANTHER" id="PTHR17630">
    <property type="entry name" value="DIENELACTONE HYDROLASE"/>
    <property type="match status" value="1"/>
</dbReference>
<keyword evidence="2" id="KW-0378">Hydrolase</keyword>
<dbReference type="Pfam" id="PF01738">
    <property type="entry name" value="DLH"/>
    <property type="match status" value="1"/>
</dbReference>
<proteinExistence type="predicted"/>
<dbReference type="InterPro" id="IPR002925">
    <property type="entry name" value="Dienelactn_hydro"/>
</dbReference>
<comment type="caution">
    <text evidence="2">The sequence shown here is derived from an EMBL/GenBank/DDBJ whole genome shotgun (WGS) entry which is preliminary data.</text>
</comment>